<dbReference type="Proteomes" id="UP000192257">
    <property type="component" value="Unassembled WGS sequence"/>
</dbReference>
<dbReference type="AlphaFoldDB" id="A0A1X0NM61"/>
<organism evidence="1 2">
    <name type="scientific">Trypanosoma theileri</name>
    <dbReference type="NCBI Taxonomy" id="67003"/>
    <lineage>
        <taxon>Eukaryota</taxon>
        <taxon>Discoba</taxon>
        <taxon>Euglenozoa</taxon>
        <taxon>Kinetoplastea</taxon>
        <taxon>Metakinetoplastina</taxon>
        <taxon>Trypanosomatida</taxon>
        <taxon>Trypanosomatidae</taxon>
        <taxon>Trypanosoma</taxon>
    </lineage>
</organism>
<evidence type="ECO:0000313" key="1">
    <source>
        <dbReference type="EMBL" id="ORC85573.1"/>
    </source>
</evidence>
<dbReference type="STRING" id="67003.A0A1X0NM61"/>
<keyword evidence="2" id="KW-1185">Reference proteome</keyword>
<dbReference type="EMBL" id="NBCO01000034">
    <property type="protein sequence ID" value="ORC85573.1"/>
    <property type="molecule type" value="Genomic_DNA"/>
</dbReference>
<proteinExistence type="predicted"/>
<sequence length="181" mass="21033">MRRKVVLPFLSGRWISSWNDGSDGYEWKSRALAEKRSLALEYLGDVSKRVQIHDAIRLKADVNRKAIEDTVIPNFFNSSDENQDDDIDRIGEIDYYSLLNMVEGEIDPDSLQHLSSSDASLLRNEFLEEDDSSEAKLLSKWINYRRDTADYQSYASVPEEERTEWSAWYLRNVRATPSNDE</sequence>
<comment type="caution">
    <text evidence="1">The sequence shown here is derived from an EMBL/GenBank/DDBJ whole genome shotgun (WGS) entry which is preliminary data.</text>
</comment>
<reference evidence="1 2" key="1">
    <citation type="submission" date="2017-03" db="EMBL/GenBank/DDBJ databases">
        <title>An alternative strategy for trypanosome survival in the mammalian bloodstream revealed through genome and transcriptome analysis of the ubiquitous bovine parasite Trypanosoma (Megatrypanum) theileri.</title>
        <authorList>
            <person name="Kelly S."/>
            <person name="Ivens A."/>
            <person name="Mott A."/>
            <person name="O'Neill E."/>
            <person name="Emms D."/>
            <person name="Macleod O."/>
            <person name="Voorheis P."/>
            <person name="Matthews J."/>
            <person name="Matthews K."/>
            <person name="Carrington M."/>
        </authorList>
    </citation>
    <scope>NUCLEOTIDE SEQUENCE [LARGE SCALE GENOMIC DNA]</scope>
    <source>
        <strain evidence="1">Edinburgh</strain>
    </source>
</reference>
<evidence type="ECO:0000313" key="2">
    <source>
        <dbReference type="Proteomes" id="UP000192257"/>
    </source>
</evidence>
<dbReference type="VEuPathDB" id="TriTrypDB:TM35_000341850"/>
<dbReference type="GeneID" id="39988863"/>
<dbReference type="RefSeq" id="XP_028879639.1">
    <property type="nucleotide sequence ID" value="XM_029029083.1"/>
</dbReference>
<dbReference type="OrthoDB" id="272298at2759"/>
<accession>A0A1X0NM61</accession>
<name>A0A1X0NM61_9TRYP</name>
<gene>
    <name evidence="1" type="ORF">TM35_000341850</name>
</gene>
<protein>
    <submittedName>
        <fullName evidence="1">Uncharacterized protein</fullName>
    </submittedName>
</protein>